<evidence type="ECO:0000256" key="2">
    <source>
        <dbReference type="ARBA" id="ARBA00022676"/>
    </source>
</evidence>
<dbReference type="InterPro" id="IPR029489">
    <property type="entry name" value="OGT/SEC/SPY_C"/>
</dbReference>
<evidence type="ECO:0000256" key="5">
    <source>
        <dbReference type="ARBA" id="ARBA00022803"/>
    </source>
</evidence>
<comment type="pathway">
    <text evidence="1">Protein modification; protein glycosylation.</text>
</comment>
<dbReference type="PANTHER" id="PTHR44835:SF1">
    <property type="entry name" value="PROTEIN O-GLCNAC TRANSFERASE"/>
    <property type="match status" value="1"/>
</dbReference>
<dbReference type="InterPro" id="IPR051939">
    <property type="entry name" value="Glycosyltr_41/O-GlcNAc_trsf"/>
</dbReference>
<gene>
    <name evidence="7" type="ORF">DO97_01165</name>
</gene>
<dbReference type="Gene3D" id="1.25.40.10">
    <property type="entry name" value="Tetratricopeptide repeat domain"/>
    <property type="match status" value="1"/>
</dbReference>
<dbReference type="Gene3D" id="3.40.50.11380">
    <property type="match status" value="1"/>
</dbReference>
<organism evidence="7 8">
    <name type="scientific">Neosynechococcus sphagnicola sy1</name>
    <dbReference type="NCBI Taxonomy" id="1497020"/>
    <lineage>
        <taxon>Bacteria</taxon>
        <taxon>Bacillati</taxon>
        <taxon>Cyanobacteriota</taxon>
        <taxon>Cyanophyceae</taxon>
        <taxon>Neosynechococcales</taxon>
        <taxon>Neosynechococcaceae</taxon>
        <taxon>Neosynechococcus</taxon>
    </lineage>
</organism>
<dbReference type="AlphaFoldDB" id="A0A098TMX9"/>
<dbReference type="InterPro" id="IPR011990">
    <property type="entry name" value="TPR-like_helical_dom_sf"/>
</dbReference>
<evidence type="ECO:0000256" key="4">
    <source>
        <dbReference type="ARBA" id="ARBA00022737"/>
    </source>
</evidence>
<comment type="caution">
    <text evidence="7">The sequence shown here is derived from an EMBL/GenBank/DDBJ whole genome shotgun (WGS) entry which is preliminary data.</text>
</comment>
<sequence>MNSQVSQAAKAHQALTNGALSQAASLYEALIAASPETTCYYWYLGLSLLLQGQDLEAQLTWMSALDNAAPEAQTALITELVQVLKTEADRRDQQQDYQTAWELRERLLSINLQHLSLPASDNCHVLLNSLLAADVAALQTDTPGTLLHVLAMLQALPPALDSTLLLLVLKIVLENALIHPISLAFASACLPYAQPASAYAEVLLQAAKVALYVRSRANLATQFAQLILSLQPEHPDGLSLLFNSYLFSHHYVQAWETAHRIAATATTLPARAIALGQILQTSLLIGADWQEILTVSAAQRSALTALVATSTTVLEVNVALPLLLSLSQTLYLVDAPEIYRPLQNQIAALCQTSIEHHYRQFLPPRQVSPVFDSQNISPVKGDGHLRRPSPEARRVLDHRPLKVGYLSHCLRSHSVGFLARALLQHHDRDQFRIYVYFVAYQPDLKDPLQQWYHQQADQAYVFGTKAEEIAAQIAQDQLDILVDLDSLTLDITCAVMALKLAPVQITWLGWDASGLPTIDYFIADPYVLPEAAQDYYQEKIWRLPQTYIAVDGFEVDRPTLRREQLNISPDAVVYLSVQSGFKRHFNTVKLQLQILQRVPNSYLLIKGLADQAATIAKFNQLTEDMGVSPQRLRFLPRTSTEAEHRANLAIADIVLDSYPYNGATTTLETLWMGIPLITRVGEQFAARNSYSMLRNVGITAGIAYSAEEYVDWGVRLGSDPSLRDQIALQLHKSRRTAPLWQAKIFTRQMESAYQQMWQKKTFINSSLNLN</sequence>
<dbReference type="EMBL" id="JJML01000013">
    <property type="protein sequence ID" value="KGF73232.1"/>
    <property type="molecule type" value="Genomic_DNA"/>
</dbReference>
<evidence type="ECO:0000256" key="1">
    <source>
        <dbReference type="ARBA" id="ARBA00004922"/>
    </source>
</evidence>
<feature type="domain" description="O-GlcNAc transferase C-terminal" evidence="6">
    <location>
        <begin position="561"/>
        <end position="749"/>
    </location>
</feature>
<accession>A0A098TMX9</accession>
<keyword evidence="5" id="KW-0802">TPR repeat</keyword>
<evidence type="ECO:0000259" key="6">
    <source>
        <dbReference type="Pfam" id="PF13844"/>
    </source>
</evidence>
<dbReference type="SUPFAM" id="SSF53756">
    <property type="entry name" value="UDP-Glycosyltransferase/glycogen phosphorylase"/>
    <property type="match status" value="1"/>
</dbReference>
<dbReference type="Proteomes" id="UP000030170">
    <property type="component" value="Unassembled WGS sequence"/>
</dbReference>
<keyword evidence="8" id="KW-1185">Reference proteome</keyword>
<dbReference type="STRING" id="1497020.DO97_01165"/>
<evidence type="ECO:0000313" key="7">
    <source>
        <dbReference type="EMBL" id="KGF73232.1"/>
    </source>
</evidence>
<name>A0A098TMX9_9CYAN</name>
<evidence type="ECO:0000256" key="3">
    <source>
        <dbReference type="ARBA" id="ARBA00022679"/>
    </source>
</evidence>
<dbReference type="Gene3D" id="3.40.50.2000">
    <property type="entry name" value="Glycogen Phosphorylase B"/>
    <property type="match status" value="1"/>
</dbReference>
<proteinExistence type="predicted"/>
<keyword evidence="2" id="KW-0328">Glycosyltransferase</keyword>
<feature type="domain" description="O-GlcNAc transferase C-terminal" evidence="6">
    <location>
        <begin position="398"/>
        <end position="551"/>
    </location>
</feature>
<protein>
    <recommendedName>
        <fullName evidence="6">O-GlcNAc transferase C-terminal domain-containing protein</fullName>
    </recommendedName>
</protein>
<keyword evidence="3" id="KW-0808">Transferase</keyword>
<dbReference type="GO" id="GO:0016757">
    <property type="term" value="F:glycosyltransferase activity"/>
    <property type="evidence" value="ECO:0007669"/>
    <property type="project" value="UniProtKB-KW"/>
</dbReference>
<dbReference type="PANTHER" id="PTHR44835">
    <property type="entry name" value="UDP-N-ACETYLGLUCOSAMINE--PEPTIDE N-ACETYLGLUCOSAMINYLTRANSFERASE SPINDLY-RELATED"/>
    <property type="match status" value="1"/>
</dbReference>
<dbReference type="Pfam" id="PF13844">
    <property type="entry name" value="Glyco_transf_41"/>
    <property type="match status" value="2"/>
</dbReference>
<evidence type="ECO:0000313" key="8">
    <source>
        <dbReference type="Proteomes" id="UP000030170"/>
    </source>
</evidence>
<keyword evidence="4" id="KW-0677">Repeat</keyword>
<reference evidence="7 8" key="1">
    <citation type="journal article" date="2014" name="Mol. Ecol.">
        <title>Evolution of Synechococcus.</title>
        <authorList>
            <person name="Dvorak P."/>
            <person name="Casamatta D."/>
            <person name="Hasler P."/>
            <person name="Poulickova A."/>
            <person name="Ondrej V."/>
            <person name="Sanges R."/>
        </authorList>
    </citation>
    <scope>NUCLEOTIDE SEQUENCE [LARGE SCALE GENOMIC DNA]</scope>
    <source>
        <strain evidence="7 8">CAUP A 1101</strain>
    </source>
</reference>